<evidence type="ECO:0000313" key="1">
    <source>
        <dbReference type="EMBL" id="KAI3734173.1"/>
    </source>
</evidence>
<dbReference type="EMBL" id="CM042050">
    <property type="protein sequence ID" value="KAI3734173.1"/>
    <property type="molecule type" value="Genomic_DNA"/>
</dbReference>
<gene>
    <name evidence="1" type="ORF">L6452_13637</name>
</gene>
<dbReference type="Proteomes" id="UP001055879">
    <property type="component" value="Linkage Group LG04"/>
</dbReference>
<sequence>MMISSSDGPRPIPVIGMGTATTIAARDQVKAAILQAIKVGYRHFDTAALYQTEKPIGEAIGEALRMGLIKSRTELFITTKLSFLSPPSCGEFGARVRRLVSDTLAAKVKPRAVQVSVPKECVAAIDIKGVWEAMEDFQDLKLTKTIGVSNFSCRKIQEIISFARIPPDQVEMNPLWQQNELNQFCKANSILLTAYSPLGAFDNPWGHNHVMESYVLQDISKSKGKTIAQNTRTVLPSILLTLGQDLRDVNLGALVKKGDVTYLG</sequence>
<accession>A0ACB9CIU1</accession>
<evidence type="ECO:0000313" key="2">
    <source>
        <dbReference type="Proteomes" id="UP001055879"/>
    </source>
</evidence>
<reference evidence="1 2" key="2">
    <citation type="journal article" date="2022" name="Mol. Ecol. Resour.">
        <title>The genomes of chicory, endive, great burdock and yacon provide insights into Asteraceae paleo-polyploidization history and plant inulin production.</title>
        <authorList>
            <person name="Fan W."/>
            <person name="Wang S."/>
            <person name="Wang H."/>
            <person name="Wang A."/>
            <person name="Jiang F."/>
            <person name="Liu H."/>
            <person name="Zhao H."/>
            <person name="Xu D."/>
            <person name="Zhang Y."/>
        </authorList>
    </citation>
    <scope>NUCLEOTIDE SEQUENCE [LARGE SCALE GENOMIC DNA]</scope>
    <source>
        <strain evidence="2">cv. Niubang</strain>
    </source>
</reference>
<keyword evidence="2" id="KW-1185">Reference proteome</keyword>
<comment type="caution">
    <text evidence="1">The sequence shown here is derived from an EMBL/GenBank/DDBJ whole genome shotgun (WGS) entry which is preliminary data.</text>
</comment>
<reference evidence="2" key="1">
    <citation type="journal article" date="2022" name="Mol. Ecol. Resour.">
        <title>The genomes of chicory, endive, great burdock and yacon provide insights into Asteraceae palaeo-polyploidization history and plant inulin production.</title>
        <authorList>
            <person name="Fan W."/>
            <person name="Wang S."/>
            <person name="Wang H."/>
            <person name="Wang A."/>
            <person name="Jiang F."/>
            <person name="Liu H."/>
            <person name="Zhao H."/>
            <person name="Xu D."/>
            <person name="Zhang Y."/>
        </authorList>
    </citation>
    <scope>NUCLEOTIDE SEQUENCE [LARGE SCALE GENOMIC DNA]</scope>
    <source>
        <strain evidence="2">cv. Niubang</strain>
    </source>
</reference>
<organism evidence="1 2">
    <name type="scientific">Arctium lappa</name>
    <name type="common">Greater burdock</name>
    <name type="synonym">Lappa major</name>
    <dbReference type="NCBI Taxonomy" id="4217"/>
    <lineage>
        <taxon>Eukaryota</taxon>
        <taxon>Viridiplantae</taxon>
        <taxon>Streptophyta</taxon>
        <taxon>Embryophyta</taxon>
        <taxon>Tracheophyta</taxon>
        <taxon>Spermatophyta</taxon>
        <taxon>Magnoliopsida</taxon>
        <taxon>eudicotyledons</taxon>
        <taxon>Gunneridae</taxon>
        <taxon>Pentapetalae</taxon>
        <taxon>asterids</taxon>
        <taxon>campanulids</taxon>
        <taxon>Asterales</taxon>
        <taxon>Asteraceae</taxon>
        <taxon>Carduoideae</taxon>
        <taxon>Cardueae</taxon>
        <taxon>Arctiinae</taxon>
        <taxon>Arctium</taxon>
    </lineage>
</organism>
<proteinExistence type="predicted"/>
<name>A0ACB9CIU1_ARCLA</name>
<protein>
    <submittedName>
        <fullName evidence="1">Uncharacterized protein</fullName>
    </submittedName>
</protein>